<organism evidence="8 9">
    <name type="scientific">Candidatus Syntrophonatronum acetioxidans</name>
    <dbReference type="NCBI Taxonomy" id="1795816"/>
    <lineage>
        <taxon>Bacteria</taxon>
        <taxon>Bacillati</taxon>
        <taxon>Bacillota</taxon>
        <taxon>Clostridia</taxon>
        <taxon>Eubacteriales</taxon>
        <taxon>Syntrophomonadaceae</taxon>
        <taxon>Candidatus Syntrophonatronum</taxon>
    </lineage>
</organism>
<dbReference type="AlphaFoldDB" id="A0A424YG29"/>
<protein>
    <recommendedName>
        <fullName evidence="1">bis(5'-nucleosyl)-tetraphosphatase (symmetrical)</fullName>
        <ecNumber evidence="1">3.6.1.41</ecNumber>
    </recommendedName>
</protein>
<keyword evidence="3" id="KW-0547">Nucleotide-binding</keyword>
<reference evidence="8 9" key="1">
    <citation type="submission" date="2018-08" db="EMBL/GenBank/DDBJ databases">
        <title>The metabolism and importance of syntrophic acetate oxidation coupled to methane or sulfide production in haloalkaline environments.</title>
        <authorList>
            <person name="Timmers P.H.A."/>
            <person name="Vavourakis C.D."/>
            <person name="Sorokin D.Y."/>
            <person name="Sinninghe Damste J.S."/>
            <person name="Muyzer G."/>
            <person name="Stams A.J.M."/>
            <person name="Plugge C.M."/>
        </authorList>
    </citation>
    <scope>NUCLEOTIDE SEQUENCE [LARGE SCALE GENOMIC DNA]</scope>
    <source>
        <strain evidence="8">MSAO_Bac1</strain>
    </source>
</reference>
<dbReference type="InterPro" id="IPR006674">
    <property type="entry name" value="HD_domain"/>
</dbReference>
<dbReference type="EMBL" id="QZAA01000107">
    <property type="protein sequence ID" value="RQD76832.1"/>
    <property type="molecule type" value="Genomic_DNA"/>
</dbReference>
<keyword evidence="2" id="KW-0479">Metal-binding</keyword>
<dbReference type="GO" id="GO:0008803">
    <property type="term" value="F:bis(5'-nucleosyl)-tetraphosphatase (symmetrical) activity"/>
    <property type="evidence" value="ECO:0007669"/>
    <property type="project" value="UniProtKB-EC"/>
</dbReference>
<evidence type="ECO:0000259" key="7">
    <source>
        <dbReference type="PROSITE" id="PS51831"/>
    </source>
</evidence>
<dbReference type="PROSITE" id="PS51831">
    <property type="entry name" value="HD"/>
    <property type="match status" value="1"/>
</dbReference>
<evidence type="ECO:0000256" key="2">
    <source>
        <dbReference type="ARBA" id="ARBA00022723"/>
    </source>
</evidence>
<comment type="caution">
    <text evidence="8">The sequence shown here is derived from an EMBL/GenBank/DDBJ whole genome shotgun (WGS) entry which is preliminary data.</text>
</comment>
<dbReference type="NCBIfam" id="TIGR00488">
    <property type="entry name" value="bis(5'-nucleosyl)-tetraphosphatase (symmetrical) YqeK"/>
    <property type="match status" value="1"/>
</dbReference>
<evidence type="ECO:0000313" key="9">
    <source>
        <dbReference type="Proteomes" id="UP000285138"/>
    </source>
</evidence>
<dbReference type="InterPro" id="IPR051094">
    <property type="entry name" value="Diverse_Catalytic_Enzymes"/>
</dbReference>
<dbReference type="PANTHER" id="PTHR35795">
    <property type="entry name" value="SLR1885 PROTEIN"/>
    <property type="match status" value="1"/>
</dbReference>
<dbReference type="Gene3D" id="1.10.3210.10">
    <property type="entry name" value="Hypothetical protein af1432"/>
    <property type="match status" value="1"/>
</dbReference>
<dbReference type="GO" id="GO:0000166">
    <property type="term" value="F:nucleotide binding"/>
    <property type="evidence" value="ECO:0007669"/>
    <property type="project" value="UniProtKB-KW"/>
</dbReference>
<feature type="domain" description="HD" evidence="7">
    <location>
        <begin position="18"/>
        <end position="133"/>
    </location>
</feature>
<dbReference type="Pfam" id="PF01966">
    <property type="entry name" value="HD"/>
    <property type="match status" value="1"/>
</dbReference>
<comment type="catalytic activity">
    <reaction evidence="6">
        <text>P(1),P(4)-bis(5'-adenosyl) tetraphosphate + H2O = 2 ADP + 2 H(+)</text>
        <dbReference type="Rhea" id="RHEA:24252"/>
        <dbReference type="ChEBI" id="CHEBI:15377"/>
        <dbReference type="ChEBI" id="CHEBI:15378"/>
        <dbReference type="ChEBI" id="CHEBI:58141"/>
        <dbReference type="ChEBI" id="CHEBI:456216"/>
        <dbReference type="EC" id="3.6.1.41"/>
    </reaction>
</comment>
<evidence type="ECO:0000256" key="5">
    <source>
        <dbReference type="ARBA" id="ARBA00023004"/>
    </source>
</evidence>
<dbReference type="GO" id="GO:0046872">
    <property type="term" value="F:metal ion binding"/>
    <property type="evidence" value="ECO:0007669"/>
    <property type="project" value="UniProtKB-KW"/>
</dbReference>
<evidence type="ECO:0000256" key="4">
    <source>
        <dbReference type="ARBA" id="ARBA00022801"/>
    </source>
</evidence>
<dbReference type="EC" id="3.6.1.41" evidence="1"/>
<keyword evidence="4" id="KW-0378">Hydrolase</keyword>
<evidence type="ECO:0000256" key="3">
    <source>
        <dbReference type="ARBA" id="ARBA00022741"/>
    </source>
</evidence>
<name>A0A424YG29_9FIRM</name>
<dbReference type="PANTHER" id="PTHR35795:SF1">
    <property type="entry name" value="BIS(5'-NUCLEOSYL)-TETRAPHOSPHATASE, SYMMETRICAL"/>
    <property type="match status" value="1"/>
</dbReference>
<accession>A0A424YG29</accession>
<dbReference type="SUPFAM" id="SSF109604">
    <property type="entry name" value="HD-domain/PDEase-like"/>
    <property type="match status" value="1"/>
</dbReference>
<evidence type="ECO:0000313" key="8">
    <source>
        <dbReference type="EMBL" id="RQD76832.1"/>
    </source>
</evidence>
<proteinExistence type="predicted"/>
<evidence type="ECO:0000256" key="6">
    <source>
        <dbReference type="ARBA" id="ARBA00049417"/>
    </source>
</evidence>
<gene>
    <name evidence="8" type="ORF">D5R97_03615</name>
</gene>
<dbReference type="CDD" id="cd00077">
    <property type="entry name" value="HDc"/>
    <property type="match status" value="1"/>
</dbReference>
<evidence type="ECO:0000256" key="1">
    <source>
        <dbReference type="ARBA" id="ARBA00012506"/>
    </source>
</evidence>
<dbReference type="SMART" id="SM00471">
    <property type="entry name" value="HDc"/>
    <property type="match status" value="1"/>
</dbReference>
<dbReference type="InterPro" id="IPR003607">
    <property type="entry name" value="HD/PDEase_dom"/>
</dbReference>
<dbReference type="Proteomes" id="UP000285138">
    <property type="component" value="Unassembled WGS sequence"/>
</dbReference>
<dbReference type="InterPro" id="IPR005249">
    <property type="entry name" value="YqeK"/>
</dbReference>
<sequence length="195" mass="22116">MELKDLEKILKSVLSRERYIHSLGVKKVSRELAIHYGEEEGKGEIAGLLHDYGKKHSPEELLKIAGEMKIKISQIEKESPDLLHGPLGALLVKKDLGIDDKDILEAIRYHTTGKASLGKLAALVFLADYIEENRSYPGVEEIRELAFQDLEKALLRALDQTIRYVLDRGMLLHPDSVNFRNHILLERKKILNKGS</sequence>
<keyword evidence="5" id="KW-0408">Iron</keyword>